<comment type="caution">
    <text evidence="1">The sequence shown here is derived from an EMBL/GenBank/DDBJ whole genome shotgun (WGS) entry which is preliminary data.</text>
</comment>
<evidence type="ECO:0000313" key="2">
    <source>
        <dbReference type="Proteomes" id="UP000245252"/>
    </source>
</evidence>
<dbReference type="Proteomes" id="UP000245252">
    <property type="component" value="Unassembled WGS sequence"/>
</dbReference>
<gene>
    <name evidence="1" type="ORF">DEM27_14505</name>
</gene>
<organism evidence="1 2">
    <name type="scientific">Metarhizobium album</name>
    <dbReference type="NCBI Taxonomy" id="2182425"/>
    <lineage>
        <taxon>Bacteria</taxon>
        <taxon>Pseudomonadati</taxon>
        <taxon>Pseudomonadota</taxon>
        <taxon>Alphaproteobacteria</taxon>
        <taxon>Hyphomicrobiales</taxon>
        <taxon>Rhizobiaceae</taxon>
        <taxon>Metarhizobium</taxon>
    </lineage>
</organism>
<sequence>MTNPETPSPKNNLRVKPLKWREDRTAIALGAKWMVWPYPDPLNDGLGNWLWQVVDAAPHASGRFHREAEAKAAAQADFEARILSCLATTEGSDA</sequence>
<proteinExistence type="predicted"/>
<dbReference type="RefSeq" id="WP_109458981.1">
    <property type="nucleotide sequence ID" value="NZ_QFBC01000006.1"/>
</dbReference>
<name>A0A2U2DPQ4_9HYPH</name>
<keyword evidence="2" id="KW-1185">Reference proteome</keyword>
<dbReference type="AlphaFoldDB" id="A0A2U2DPQ4"/>
<reference evidence="1 2" key="1">
    <citation type="submission" date="2018-05" db="EMBL/GenBank/DDBJ databases">
        <title>The draft genome of strain NS-104.</title>
        <authorList>
            <person name="Hang P."/>
            <person name="Jiang J."/>
        </authorList>
    </citation>
    <scope>NUCLEOTIDE SEQUENCE [LARGE SCALE GENOMIC DNA]</scope>
    <source>
        <strain evidence="1 2">NS-104</strain>
    </source>
</reference>
<evidence type="ECO:0000313" key="1">
    <source>
        <dbReference type="EMBL" id="PWE55283.1"/>
    </source>
</evidence>
<accession>A0A2U2DPQ4</accession>
<dbReference type="EMBL" id="QFBC01000006">
    <property type="protein sequence ID" value="PWE55283.1"/>
    <property type="molecule type" value="Genomic_DNA"/>
</dbReference>
<protein>
    <submittedName>
        <fullName evidence="1">Uncharacterized protein</fullName>
    </submittedName>
</protein>